<dbReference type="InterPro" id="IPR017907">
    <property type="entry name" value="Znf_RING_CS"/>
</dbReference>
<gene>
    <name evidence="7" type="ORF">PSON_ATCC_30995.1.T0930191</name>
</gene>
<dbReference type="PROSITE" id="PS50089">
    <property type="entry name" value="ZF_RING_2"/>
    <property type="match status" value="1"/>
</dbReference>
<sequence>MGKQILQEQQALKNPSLRKKSKIRKEQQNNKSDLNRYFEKSEPNLECIICYSPILDQGIIESCQHKFCFQCINIWAKQSLSCPQCRAGFTKINRIWKKESIEKQKTYTFIDPKKTDEMSHHLRFTQLLSSLFFLALFMGSEDEQD</sequence>
<proteinExistence type="predicted"/>
<dbReference type="GO" id="GO:0061630">
    <property type="term" value="F:ubiquitin protein ligase activity"/>
    <property type="evidence" value="ECO:0007669"/>
    <property type="project" value="TreeGrafter"/>
</dbReference>
<keyword evidence="8" id="KW-1185">Reference proteome</keyword>
<dbReference type="EMBL" id="CAJJDN010000093">
    <property type="protein sequence ID" value="CAD8109471.1"/>
    <property type="molecule type" value="Genomic_DNA"/>
</dbReference>
<evidence type="ECO:0000256" key="2">
    <source>
        <dbReference type="ARBA" id="ARBA00022771"/>
    </source>
</evidence>
<feature type="compositionally biased region" description="Polar residues" evidence="5">
    <location>
        <begin position="1"/>
        <end position="13"/>
    </location>
</feature>
<keyword evidence="2 4" id="KW-0863">Zinc-finger</keyword>
<evidence type="ECO:0000313" key="8">
    <source>
        <dbReference type="Proteomes" id="UP000692954"/>
    </source>
</evidence>
<feature type="region of interest" description="Disordered" evidence="5">
    <location>
        <begin position="1"/>
        <end position="30"/>
    </location>
</feature>
<evidence type="ECO:0000256" key="3">
    <source>
        <dbReference type="ARBA" id="ARBA00022833"/>
    </source>
</evidence>
<dbReference type="PANTHER" id="PTHR15315">
    <property type="entry name" value="RING FINGER PROTEIN 41, 151"/>
    <property type="match status" value="1"/>
</dbReference>
<dbReference type="OrthoDB" id="294268at2759"/>
<name>A0A8S1Q2L8_9CILI</name>
<evidence type="ECO:0000256" key="1">
    <source>
        <dbReference type="ARBA" id="ARBA00022723"/>
    </source>
</evidence>
<dbReference type="PROSITE" id="PS00518">
    <property type="entry name" value="ZF_RING_1"/>
    <property type="match status" value="1"/>
</dbReference>
<organism evidence="7 8">
    <name type="scientific">Paramecium sonneborni</name>
    <dbReference type="NCBI Taxonomy" id="65129"/>
    <lineage>
        <taxon>Eukaryota</taxon>
        <taxon>Sar</taxon>
        <taxon>Alveolata</taxon>
        <taxon>Ciliophora</taxon>
        <taxon>Intramacronucleata</taxon>
        <taxon>Oligohymenophorea</taxon>
        <taxon>Peniculida</taxon>
        <taxon>Parameciidae</taxon>
        <taxon>Paramecium</taxon>
    </lineage>
</organism>
<evidence type="ECO:0000256" key="5">
    <source>
        <dbReference type="SAM" id="MobiDB-lite"/>
    </source>
</evidence>
<dbReference type="Pfam" id="PF13639">
    <property type="entry name" value="zf-RING_2"/>
    <property type="match status" value="1"/>
</dbReference>
<keyword evidence="1" id="KW-0479">Metal-binding</keyword>
<dbReference type="PANTHER" id="PTHR15315:SF26">
    <property type="entry name" value="E3 UBIQUITIN-PROTEIN LIGASE NRDP1"/>
    <property type="match status" value="1"/>
</dbReference>
<keyword evidence="3" id="KW-0862">Zinc</keyword>
<protein>
    <recommendedName>
        <fullName evidence="6">RING-type domain-containing protein</fullName>
    </recommendedName>
</protein>
<dbReference type="InterPro" id="IPR001841">
    <property type="entry name" value="Znf_RING"/>
</dbReference>
<dbReference type="GO" id="GO:0016567">
    <property type="term" value="P:protein ubiquitination"/>
    <property type="evidence" value="ECO:0007669"/>
    <property type="project" value="TreeGrafter"/>
</dbReference>
<evidence type="ECO:0000313" key="7">
    <source>
        <dbReference type="EMBL" id="CAD8109471.1"/>
    </source>
</evidence>
<dbReference type="Proteomes" id="UP000692954">
    <property type="component" value="Unassembled WGS sequence"/>
</dbReference>
<accession>A0A8S1Q2L8</accession>
<dbReference type="GO" id="GO:0008270">
    <property type="term" value="F:zinc ion binding"/>
    <property type="evidence" value="ECO:0007669"/>
    <property type="project" value="UniProtKB-KW"/>
</dbReference>
<reference evidence="7" key="1">
    <citation type="submission" date="2021-01" db="EMBL/GenBank/DDBJ databases">
        <authorList>
            <consortium name="Genoscope - CEA"/>
            <person name="William W."/>
        </authorList>
    </citation>
    <scope>NUCLEOTIDE SEQUENCE</scope>
</reference>
<comment type="caution">
    <text evidence="7">The sequence shown here is derived from an EMBL/GenBank/DDBJ whole genome shotgun (WGS) entry which is preliminary data.</text>
</comment>
<evidence type="ECO:0000259" key="6">
    <source>
        <dbReference type="PROSITE" id="PS50089"/>
    </source>
</evidence>
<dbReference type="SMART" id="SM00184">
    <property type="entry name" value="RING"/>
    <property type="match status" value="1"/>
</dbReference>
<feature type="domain" description="RING-type" evidence="6">
    <location>
        <begin position="47"/>
        <end position="86"/>
    </location>
</feature>
<dbReference type="AlphaFoldDB" id="A0A8S1Q2L8"/>
<evidence type="ECO:0000256" key="4">
    <source>
        <dbReference type="PROSITE-ProRule" id="PRU00175"/>
    </source>
</evidence>